<dbReference type="InterPro" id="IPR052158">
    <property type="entry name" value="INH-QAR"/>
</dbReference>
<dbReference type="Pfam" id="PF12833">
    <property type="entry name" value="HTH_18"/>
    <property type="match status" value="1"/>
</dbReference>
<dbReference type="SUPFAM" id="SSF46689">
    <property type="entry name" value="Homeodomain-like"/>
    <property type="match status" value="2"/>
</dbReference>
<sequence length="330" mass="35828">MTKLRAARASEPTDVGFLVFPWFQSLDLSGPLEVFTCASVIARERGRGEGYRTTLFAEAAGPIRSFSGIDVVAQRGLGARTVDTLVVVGGPGVVQAAEDPRLVRFVQRMATRARRVASVCTGAFVLGAAGLLDGRRATTHWEHTRSLAHLFPKATVDEDAIYTRDGSVYTSAGITAGMDLALALVEEDYGRDLALAVARYLVMALQRAGGQSQFSVQLRSQTATRDPLRAVQSYVYDNLGADLSVPTLARKAGMSPRNFARLFGREVGTTPATFVEQARIDAARRLLEQTSRSIEEIADAAGFGRAESLRRAFARNLSVSPQEYRNRFHA</sequence>
<dbReference type="InterPro" id="IPR002818">
    <property type="entry name" value="DJ-1/PfpI"/>
</dbReference>
<dbReference type="PANTHER" id="PTHR43130">
    <property type="entry name" value="ARAC-FAMILY TRANSCRIPTIONAL REGULATOR"/>
    <property type="match status" value="1"/>
</dbReference>
<keyword evidence="3" id="KW-0804">Transcription</keyword>
<protein>
    <submittedName>
        <fullName evidence="5">Transcriptional regulator, AraC family</fullName>
    </submittedName>
</protein>
<dbReference type="STRING" id="1391654.AKJ09_03305"/>
<name>A0A0K1PTD0_9BACT</name>
<dbReference type="AlphaFoldDB" id="A0A0K1PTD0"/>
<dbReference type="CDD" id="cd03137">
    <property type="entry name" value="GATase1_AraC_1"/>
    <property type="match status" value="1"/>
</dbReference>
<dbReference type="PROSITE" id="PS01124">
    <property type="entry name" value="HTH_ARAC_FAMILY_2"/>
    <property type="match status" value="1"/>
</dbReference>
<proteinExistence type="predicted"/>
<dbReference type="PANTHER" id="PTHR43130:SF3">
    <property type="entry name" value="HTH-TYPE TRANSCRIPTIONAL REGULATOR RV1931C"/>
    <property type="match status" value="1"/>
</dbReference>
<dbReference type="Proteomes" id="UP000064967">
    <property type="component" value="Chromosome"/>
</dbReference>
<evidence type="ECO:0000259" key="4">
    <source>
        <dbReference type="PROSITE" id="PS01124"/>
    </source>
</evidence>
<dbReference type="InterPro" id="IPR029062">
    <property type="entry name" value="Class_I_gatase-like"/>
</dbReference>
<dbReference type="PATRIC" id="fig|1391654.3.peg.3342"/>
<dbReference type="InterPro" id="IPR018060">
    <property type="entry name" value="HTH_AraC"/>
</dbReference>
<dbReference type="Gene3D" id="3.40.50.880">
    <property type="match status" value="1"/>
</dbReference>
<dbReference type="Gene3D" id="1.10.10.60">
    <property type="entry name" value="Homeodomain-like"/>
    <property type="match status" value="1"/>
</dbReference>
<evidence type="ECO:0000256" key="3">
    <source>
        <dbReference type="ARBA" id="ARBA00023163"/>
    </source>
</evidence>
<gene>
    <name evidence="5" type="ORF">AKJ09_03305</name>
</gene>
<dbReference type="RefSeq" id="WP_146647894.1">
    <property type="nucleotide sequence ID" value="NZ_CP012333.1"/>
</dbReference>
<evidence type="ECO:0000313" key="6">
    <source>
        <dbReference type="Proteomes" id="UP000064967"/>
    </source>
</evidence>
<dbReference type="SMART" id="SM00342">
    <property type="entry name" value="HTH_ARAC"/>
    <property type="match status" value="1"/>
</dbReference>
<dbReference type="InterPro" id="IPR009057">
    <property type="entry name" value="Homeodomain-like_sf"/>
</dbReference>
<evidence type="ECO:0000256" key="1">
    <source>
        <dbReference type="ARBA" id="ARBA00023015"/>
    </source>
</evidence>
<dbReference type="Pfam" id="PF01965">
    <property type="entry name" value="DJ-1_PfpI"/>
    <property type="match status" value="1"/>
</dbReference>
<dbReference type="KEGG" id="llu:AKJ09_03305"/>
<dbReference type="InterPro" id="IPR018062">
    <property type="entry name" value="HTH_AraC-typ_CS"/>
</dbReference>
<dbReference type="GO" id="GO:0003700">
    <property type="term" value="F:DNA-binding transcription factor activity"/>
    <property type="evidence" value="ECO:0007669"/>
    <property type="project" value="InterPro"/>
</dbReference>
<dbReference type="PROSITE" id="PS00041">
    <property type="entry name" value="HTH_ARAC_FAMILY_1"/>
    <property type="match status" value="1"/>
</dbReference>
<dbReference type="EMBL" id="CP012333">
    <property type="protein sequence ID" value="AKU96641.1"/>
    <property type="molecule type" value="Genomic_DNA"/>
</dbReference>
<evidence type="ECO:0000256" key="2">
    <source>
        <dbReference type="ARBA" id="ARBA00023125"/>
    </source>
</evidence>
<reference evidence="5 6" key="1">
    <citation type="submission" date="2015-08" db="EMBL/GenBank/DDBJ databases">
        <authorList>
            <person name="Babu N.S."/>
            <person name="Beckwith C.J."/>
            <person name="Beseler K.G."/>
            <person name="Brison A."/>
            <person name="Carone J.V."/>
            <person name="Caskin T.P."/>
            <person name="Diamond M."/>
            <person name="Durham M.E."/>
            <person name="Foxe J.M."/>
            <person name="Go M."/>
            <person name="Henderson B.A."/>
            <person name="Jones I.B."/>
            <person name="McGettigan J.A."/>
            <person name="Micheletti S.J."/>
            <person name="Nasrallah M.E."/>
            <person name="Ortiz D."/>
            <person name="Piller C.R."/>
            <person name="Privatt S.R."/>
            <person name="Schneider S.L."/>
            <person name="Sharp S."/>
            <person name="Smith T.C."/>
            <person name="Stanton J.D."/>
            <person name="Ullery H.E."/>
            <person name="Wilson R.J."/>
            <person name="Serrano M.G."/>
            <person name="Buck G."/>
            <person name="Lee V."/>
            <person name="Wang Y."/>
            <person name="Carvalho R."/>
            <person name="Voegtly L."/>
            <person name="Shi R."/>
            <person name="Duckworth R."/>
            <person name="Johnson A."/>
            <person name="Loviza R."/>
            <person name="Walstead R."/>
            <person name="Shah Z."/>
            <person name="Kiflezghi M."/>
            <person name="Wade K."/>
            <person name="Ball S.L."/>
            <person name="Bradley K.W."/>
            <person name="Asai D.J."/>
            <person name="Bowman C.A."/>
            <person name="Russell D.A."/>
            <person name="Pope W.H."/>
            <person name="Jacobs-Sera D."/>
            <person name="Hendrix R.W."/>
            <person name="Hatfull G.F."/>
        </authorList>
    </citation>
    <scope>NUCLEOTIDE SEQUENCE [LARGE SCALE GENOMIC DNA]</scope>
    <source>
        <strain evidence="5 6">DSM 27648</strain>
    </source>
</reference>
<keyword evidence="1" id="KW-0805">Transcription regulation</keyword>
<dbReference type="GO" id="GO:0043565">
    <property type="term" value="F:sequence-specific DNA binding"/>
    <property type="evidence" value="ECO:0007669"/>
    <property type="project" value="InterPro"/>
</dbReference>
<dbReference type="OrthoDB" id="9798003at2"/>
<accession>A0A0K1PTD0</accession>
<dbReference type="SUPFAM" id="SSF52317">
    <property type="entry name" value="Class I glutamine amidotransferase-like"/>
    <property type="match status" value="1"/>
</dbReference>
<feature type="domain" description="HTH araC/xylS-type" evidence="4">
    <location>
        <begin position="229"/>
        <end position="327"/>
    </location>
</feature>
<keyword evidence="2" id="KW-0238">DNA-binding</keyword>
<keyword evidence="6" id="KW-1185">Reference proteome</keyword>
<evidence type="ECO:0000313" key="5">
    <source>
        <dbReference type="EMBL" id="AKU96641.1"/>
    </source>
</evidence>
<organism evidence="5 6">
    <name type="scientific">Labilithrix luteola</name>
    <dbReference type="NCBI Taxonomy" id="1391654"/>
    <lineage>
        <taxon>Bacteria</taxon>
        <taxon>Pseudomonadati</taxon>
        <taxon>Myxococcota</taxon>
        <taxon>Polyangia</taxon>
        <taxon>Polyangiales</taxon>
        <taxon>Labilitrichaceae</taxon>
        <taxon>Labilithrix</taxon>
    </lineage>
</organism>